<dbReference type="InterPro" id="IPR007612">
    <property type="entry name" value="LOR"/>
</dbReference>
<evidence type="ECO:0000256" key="1">
    <source>
        <dbReference type="ARBA" id="ARBA00005437"/>
    </source>
</evidence>
<dbReference type="Pfam" id="PF04525">
    <property type="entry name" value="LOR"/>
    <property type="match status" value="1"/>
</dbReference>
<sequence length="182" mass="20224">MAHIAQPWGQVNPGYPPGTVFQVPTQWNIKQSFIGANMTIKDAWGNEVLKAVRQLAWGMKLNFVDLRTGEMIGHIKHSIRLFGLPRYEIVMGGLPFASVKQEISFLKKTFSINAPGLGGPVTVQGDWLAHTYQFRCGNTVIAEAHKRFLAWTDTYTVDIMPGVDVVFILACCIIIDKCTTEG</sequence>
<reference evidence="2" key="1">
    <citation type="submission" date="2022-01" db="EMBL/GenBank/DDBJ databases">
        <title>Genome Sequence Resource for Two Populations of Ditylenchus destructor, the Migratory Endoparasitic Phytonematode.</title>
        <authorList>
            <person name="Zhang H."/>
            <person name="Lin R."/>
            <person name="Xie B."/>
        </authorList>
    </citation>
    <scope>NUCLEOTIDE SEQUENCE</scope>
    <source>
        <strain evidence="2">BazhouSP</strain>
    </source>
</reference>
<dbReference type="AlphaFoldDB" id="A0AAD4MTB5"/>
<accession>A0AAD4MTB5</accession>
<proteinExistence type="inferred from homology"/>
<evidence type="ECO:0000313" key="3">
    <source>
        <dbReference type="Proteomes" id="UP001201812"/>
    </source>
</evidence>
<evidence type="ECO:0000313" key="2">
    <source>
        <dbReference type="EMBL" id="KAI1701053.1"/>
    </source>
</evidence>
<dbReference type="Gene3D" id="2.40.160.200">
    <property type="entry name" value="LURP1-related"/>
    <property type="match status" value="1"/>
</dbReference>
<dbReference type="SUPFAM" id="SSF54518">
    <property type="entry name" value="Tubby C-terminal domain-like"/>
    <property type="match status" value="1"/>
</dbReference>
<comment type="caution">
    <text evidence="2">The sequence shown here is derived from an EMBL/GenBank/DDBJ whole genome shotgun (WGS) entry which is preliminary data.</text>
</comment>
<comment type="similarity">
    <text evidence="1">Belongs to the LOR family.</text>
</comment>
<organism evidence="2 3">
    <name type="scientific">Ditylenchus destructor</name>
    <dbReference type="NCBI Taxonomy" id="166010"/>
    <lineage>
        <taxon>Eukaryota</taxon>
        <taxon>Metazoa</taxon>
        <taxon>Ecdysozoa</taxon>
        <taxon>Nematoda</taxon>
        <taxon>Chromadorea</taxon>
        <taxon>Rhabditida</taxon>
        <taxon>Tylenchina</taxon>
        <taxon>Tylenchomorpha</taxon>
        <taxon>Sphaerularioidea</taxon>
        <taxon>Anguinidae</taxon>
        <taxon>Anguininae</taxon>
        <taxon>Ditylenchus</taxon>
    </lineage>
</organism>
<name>A0AAD4MTB5_9BILA</name>
<keyword evidence="3" id="KW-1185">Reference proteome</keyword>
<dbReference type="EMBL" id="JAKKPZ010000128">
    <property type="protein sequence ID" value="KAI1701053.1"/>
    <property type="molecule type" value="Genomic_DNA"/>
</dbReference>
<dbReference type="InterPro" id="IPR025659">
    <property type="entry name" value="Tubby-like_C"/>
</dbReference>
<protein>
    <submittedName>
        <fullName evidence="2">Uncharacterized protein</fullName>
    </submittedName>
</protein>
<dbReference type="Proteomes" id="UP001201812">
    <property type="component" value="Unassembled WGS sequence"/>
</dbReference>
<dbReference type="InterPro" id="IPR038595">
    <property type="entry name" value="LOR_sf"/>
</dbReference>
<gene>
    <name evidence="2" type="ORF">DdX_16357</name>
</gene>